<evidence type="ECO:0000313" key="7">
    <source>
        <dbReference type="EMBL" id="KAK3497593.1"/>
    </source>
</evidence>
<accession>A0AAJ0ID99</accession>
<dbReference type="RefSeq" id="XP_062695857.1">
    <property type="nucleotide sequence ID" value="XM_062841933.1"/>
</dbReference>
<evidence type="ECO:0000256" key="2">
    <source>
        <dbReference type="ARBA" id="ARBA00006824"/>
    </source>
</evidence>
<feature type="transmembrane region" description="Helical" evidence="6">
    <location>
        <begin position="231"/>
        <end position="252"/>
    </location>
</feature>
<dbReference type="AlphaFoldDB" id="A0AAJ0ID99"/>
<evidence type="ECO:0000256" key="6">
    <source>
        <dbReference type="RuleBase" id="RU363053"/>
    </source>
</evidence>
<dbReference type="PANTHER" id="PTHR11266:SF80">
    <property type="entry name" value="PEROXISOMAL MEMBRANE PROTEIN 2"/>
    <property type="match status" value="1"/>
</dbReference>
<dbReference type="GeneID" id="87879555"/>
<dbReference type="GO" id="GO:0005778">
    <property type="term" value="C:peroxisomal membrane"/>
    <property type="evidence" value="ECO:0007669"/>
    <property type="project" value="TreeGrafter"/>
</dbReference>
<keyword evidence="5 6" id="KW-0472">Membrane</keyword>
<dbReference type="InterPro" id="IPR007248">
    <property type="entry name" value="Mpv17_PMP22"/>
</dbReference>
<sequence>MRFLISYPSCWKSLAELRSFSWSVGRNLFHRKMPKPAAPAKKDDNEPSPIIKATLQAAVIAGISNILAQAISAYKDGTPLVIDWVPVFQFFLFGMISTPPNFLWQELLETTFPSHHVSPTREAIASASASDEKALDREASLGTLVEPRLNKGNTFIKWLLDQTVGAAVNTLLFSMFMHGTQAAMQHRATSSFGASPDQSLWFLIDSFKRGNAIQYHSVNWNWVWEESKREFWGLLVASWKFWPFVSIVNFAVLKTVAARSLAGNLAGIAWGVYMSLFAAQ</sequence>
<gene>
    <name evidence="7" type="ORF">B0T23DRAFT_87964</name>
</gene>
<evidence type="ECO:0000313" key="8">
    <source>
        <dbReference type="Proteomes" id="UP001285908"/>
    </source>
</evidence>
<reference evidence="7 8" key="1">
    <citation type="journal article" date="2023" name="Mol. Phylogenet. Evol.">
        <title>Genome-scale phylogeny and comparative genomics of the fungal order Sordariales.</title>
        <authorList>
            <person name="Hensen N."/>
            <person name="Bonometti L."/>
            <person name="Westerberg I."/>
            <person name="Brannstrom I.O."/>
            <person name="Guillou S."/>
            <person name="Cros-Aarteil S."/>
            <person name="Calhoun S."/>
            <person name="Haridas S."/>
            <person name="Kuo A."/>
            <person name="Mondo S."/>
            <person name="Pangilinan J."/>
            <person name="Riley R."/>
            <person name="LaButti K."/>
            <person name="Andreopoulos B."/>
            <person name="Lipzen A."/>
            <person name="Chen C."/>
            <person name="Yan M."/>
            <person name="Daum C."/>
            <person name="Ng V."/>
            <person name="Clum A."/>
            <person name="Steindorff A."/>
            <person name="Ohm R.A."/>
            <person name="Martin F."/>
            <person name="Silar P."/>
            <person name="Natvig D.O."/>
            <person name="Lalanne C."/>
            <person name="Gautier V."/>
            <person name="Ament-Velasquez S.L."/>
            <person name="Kruys A."/>
            <person name="Hutchinson M.I."/>
            <person name="Powell A.J."/>
            <person name="Barry K."/>
            <person name="Miller A.N."/>
            <person name="Grigoriev I.V."/>
            <person name="Debuchy R."/>
            <person name="Gladieux P."/>
            <person name="Hiltunen Thoren M."/>
            <person name="Johannesson H."/>
        </authorList>
    </citation>
    <scope>NUCLEOTIDE SEQUENCE [LARGE SCALE GENOMIC DNA]</scope>
    <source>
        <strain evidence="7 8">FGSC 10403</strain>
    </source>
</reference>
<evidence type="ECO:0000256" key="5">
    <source>
        <dbReference type="ARBA" id="ARBA00023136"/>
    </source>
</evidence>
<comment type="subcellular location">
    <subcellularLocation>
        <location evidence="1">Membrane</location>
        <topology evidence="1">Multi-pass membrane protein</topology>
    </subcellularLocation>
</comment>
<comment type="similarity">
    <text evidence="2 6">Belongs to the peroxisomal membrane protein PXMP2/4 family.</text>
</comment>
<evidence type="ECO:0008006" key="9">
    <source>
        <dbReference type="Google" id="ProtNLM"/>
    </source>
</evidence>
<keyword evidence="3 6" id="KW-0812">Transmembrane</keyword>
<evidence type="ECO:0000256" key="4">
    <source>
        <dbReference type="ARBA" id="ARBA00022989"/>
    </source>
</evidence>
<evidence type="ECO:0000256" key="1">
    <source>
        <dbReference type="ARBA" id="ARBA00004141"/>
    </source>
</evidence>
<dbReference type="Pfam" id="PF04117">
    <property type="entry name" value="Mpv17_PMP22"/>
    <property type="match status" value="1"/>
</dbReference>
<dbReference type="Proteomes" id="UP001285908">
    <property type="component" value="Unassembled WGS sequence"/>
</dbReference>
<dbReference type="PANTHER" id="PTHR11266">
    <property type="entry name" value="PEROXISOMAL MEMBRANE PROTEIN 2, PXMP2 MPV17"/>
    <property type="match status" value="1"/>
</dbReference>
<protein>
    <recommendedName>
        <fullName evidence="9">Mpv17/PMP22 family protein</fullName>
    </recommendedName>
</protein>
<dbReference type="EMBL" id="JAULSX010000002">
    <property type="protein sequence ID" value="KAK3497593.1"/>
    <property type="molecule type" value="Genomic_DNA"/>
</dbReference>
<name>A0AAJ0ID99_9PEZI</name>
<keyword evidence="8" id="KW-1185">Reference proteome</keyword>
<organism evidence="7 8">
    <name type="scientific">Neurospora hispaniola</name>
    <dbReference type="NCBI Taxonomy" id="588809"/>
    <lineage>
        <taxon>Eukaryota</taxon>
        <taxon>Fungi</taxon>
        <taxon>Dikarya</taxon>
        <taxon>Ascomycota</taxon>
        <taxon>Pezizomycotina</taxon>
        <taxon>Sordariomycetes</taxon>
        <taxon>Sordariomycetidae</taxon>
        <taxon>Sordariales</taxon>
        <taxon>Sordariaceae</taxon>
        <taxon>Neurospora</taxon>
    </lineage>
</organism>
<evidence type="ECO:0000256" key="3">
    <source>
        <dbReference type="ARBA" id="ARBA00022692"/>
    </source>
</evidence>
<keyword evidence="4 6" id="KW-1133">Transmembrane helix</keyword>
<proteinExistence type="inferred from homology"/>
<comment type="caution">
    <text evidence="7">The sequence shown here is derived from an EMBL/GenBank/DDBJ whole genome shotgun (WGS) entry which is preliminary data.</text>
</comment>
<feature type="transmembrane region" description="Helical" evidence="6">
    <location>
        <begin position="258"/>
        <end position="279"/>
    </location>
</feature>